<gene>
    <name evidence="1" type="ORF">EGI11_07425</name>
</gene>
<dbReference type="AlphaFoldDB" id="A0A3N0WW90"/>
<reference evidence="2" key="1">
    <citation type="submission" date="2018-11" db="EMBL/GenBank/DDBJ databases">
        <title>Proposal to divide the Flavobacteriaceae and reorganize its genera based on Amino Acid Identity values calculated from whole genome sequences.</title>
        <authorList>
            <person name="Nicholson A.C."/>
            <person name="Gulvik C.A."/>
            <person name="Whitney A.M."/>
            <person name="Humrighouse B.W."/>
            <person name="Bell M."/>
            <person name="Holmens B."/>
            <person name="Steigerwalt A."/>
            <person name="Villarma A."/>
            <person name="Sheth M."/>
            <person name="Batra D."/>
            <person name="Pryor J."/>
            <person name="Bernardet J.-F."/>
            <person name="Hugo C."/>
            <person name="Kampfer P."/>
            <person name="Newman J."/>
            <person name="Mcquiston J.R."/>
        </authorList>
    </citation>
    <scope>NUCLEOTIDE SEQUENCE [LARGE SCALE GENOMIC DNA]</scope>
    <source>
        <strain evidence="2">H3056</strain>
    </source>
</reference>
<accession>A0A3N0WW90</accession>
<dbReference type="EMBL" id="RJUG01000003">
    <property type="protein sequence ID" value="ROI09235.1"/>
    <property type="molecule type" value="Genomic_DNA"/>
</dbReference>
<evidence type="ECO:0000313" key="1">
    <source>
        <dbReference type="EMBL" id="ROI09235.1"/>
    </source>
</evidence>
<dbReference type="RefSeq" id="WP_123265816.1">
    <property type="nucleotide sequence ID" value="NZ_RJUG01000003.1"/>
</dbReference>
<protein>
    <submittedName>
        <fullName evidence="1">Lipopolysaccharide biosynthesis protein</fullName>
    </submittedName>
</protein>
<evidence type="ECO:0000313" key="2">
    <source>
        <dbReference type="Proteomes" id="UP000270224"/>
    </source>
</evidence>
<organism evidence="1 2">
    <name type="scientific">Kaistella daneshvariae</name>
    <dbReference type="NCBI Taxonomy" id="2487074"/>
    <lineage>
        <taxon>Bacteria</taxon>
        <taxon>Pseudomonadati</taxon>
        <taxon>Bacteroidota</taxon>
        <taxon>Flavobacteriia</taxon>
        <taxon>Flavobacteriales</taxon>
        <taxon>Weeksellaceae</taxon>
        <taxon>Chryseobacterium group</taxon>
        <taxon>Kaistella</taxon>
    </lineage>
</organism>
<dbReference type="CDD" id="cd11579">
    <property type="entry name" value="Glyco_tran_WbsX"/>
    <property type="match status" value="1"/>
</dbReference>
<dbReference type="Gene3D" id="3.20.20.80">
    <property type="entry name" value="Glycosidases"/>
    <property type="match status" value="1"/>
</dbReference>
<name>A0A3N0WW90_9FLAO</name>
<proteinExistence type="predicted"/>
<comment type="caution">
    <text evidence="1">The sequence shown here is derived from an EMBL/GenBank/DDBJ whole genome shotgun (WGS) entry which is preliminary data.</text>
</comment>
<dbReference type="PANTHER" id="PTHR41244:SF1">
    <property type="entry name" value="GLYCOSYLTRANSFERASE"/>
    <property type="match status" value="1"/>
</dbReference>
<dbReference type="PANTHER" id="PTHR41244">
    <property type="entry name" value="RHAMNAN SYNTHESIS F"/>
    <property type="match status" value="1"/>
</dbReference>
<dbReference type="Proteomes" id="UP000270224">
    <property type="component" value="Unassembled WGS sequence"/>
</dbReference>
<dbReference type="Pfam" id="PF14307">
    <property type="entry name" value="Glyco_tran_WbsX"/>
    <property type="match status" value="1"/>
</dbReference>
<dbReference type="OrthoDB" id="9816424at2"/>
<dbReference type="InterPro" id="IPR032719">
    <property type="entry name" value="WbsX"/>
</dbReference>
<sequence>MSNKIKFLAYYLPQYHQIPENDEWWGEGFTEWTNVKRAQPLFRGHQQPILPGELGYYDLLETKDIQRRQADLAKTYGIDGLIYYQYWFDRNKMLLEKPAEKMLADKSVDMPFCFCWANETWKGIWHGLGDEKKILIEQKYGGRDFYEAYFNYLLPFFRDERYIKMENRPMLHIYRLDEIDNRELFLSTFEELAKANGFAGIYFVATGNTGSPNVLNDDRINGVVGLDLFGQLRYSQEMFFSPASKWFAWERLIKTKLGMLKPLTERKKPVVLDYAKGARKLMTRIPHKKYIPGVIPNWDNSARSQNRSLVLKNSSPSGFRMFLENTVKELIRHNEIKDKMLVIKSWNEWAEGNHLEPDAKYGTQWLEQIKMVREKYNV</sequence>